<feature type="transmembrane region" description="Helical" evidence="6">
    <location>
        <begin position="135"/>
        <end position="154"/>
    </location>
</feature>
<dbReference type="PANTHER" id="PTHR42709">
    <property type="entry name" value="ALKALINE PHOSPHATASE LIKE PROTEIN"/>
    <property type="match status" value="1"/>
</dbReference>
<keyword evidence="9" id="KW-1185">Reference proteome</keyword>
<dbReference type="InterPro" id="IPR051311">
    <property type="entry name" value="DedA_domain"/>
</dbReference>
<evidence type="ECO:0000256" key="4">
    <source>
        <dbReference type="ARBA" id="ARBA00022989"/>
    </source>
</evidence>
<dbReference type="Proteomes" id="UP000183471">
    <property type="component" value="Unassembled WGS sequence"/>
</dbReference>
<organism evidence="8 9">
    <name type="scientific">Nitrosospira multiformis</name>
    <dbReference type="NCBI Taxonomy" id="1231"/>
    <lineage>
        <taxon>Bacteria</taxon>
        <taxon>Pseudomonadati</taxon>
        <taxon>Pseudomonadota</taxon>
        <taxon>Betaproteobacteria</taxon>
        <taxon>Nitrosomonadales</taxon>
        <taxon>Nitrosomonadaceae</taxon>
        <taxon>Nitrosospira</taxon>
    </lineage>
</organism>
<evidence type="ECO:0000256" key="1">
    <source>
        <dbReference type="ARBA" id="ARBA00004651"/>
    </source>
</evidence>
<dbReference type="InterPro" id="IPR001763">
    <property type="entry name" value="Rhodanese-like_dom"/>
</dbReference>
<dbReference type="PROSITE" id="PS50206">
    <property type="entry name" value="RHODANESE_3"/>
    <property type="match status" value="1"/>
</dbReference>
<dbReference type="EMBL" id="FNKY01000001">
    <property type="protein sequence ID" value="SDQ75587.1"/>
    <property type="molecule type" value="Genomic_DNA"/>
</dbReference>
<gene>
    <name evidence="8" type="ORF">SAMN05216402_2161</name>
</gene>
<dbReference type="InterPro" id="IPR036873">
    <property type="entry name" value="Rhodanese-like_dom_sf"/>
</dbReference>
<comment type="subcellular location">
    <subcellularLocation>
        <location evidence="1">Cell membrane</location>
        <topology evidence="1">Multi-pass membrane protein</topology>
    </subcellularLocation>
</comment>
<dbReference type="CDD" id="cd01444">
    <property type="entry name" value="GlpE_ST"/>
    <property type="match status" value="1"/>
</dbReference>
<dbReference type="InterPro" id="IPR023695">
    <property type="entry name" value="Thiosulf_sulfurTrfase"/>
</dbReference>
<keyword evidence="2" id="KW-1003">Cell membrane</keyword>
<keyword evidence="4 6" id="KW-1133">Transmembrane helix</keyword>
<dbReference type="InterPro" id="IPR032816">
    <property type="entry name" value="VTT_dom"/>
</dbReference>
<evidence type="ECO:0000256" key="2">
    <source>
        <dbReference type="ARBA" id="ARBA00022475"/>
    </source>
</evidence>
<dbReference type="Pfam" id="PF09335">
    <property type="entry name" value="VTT_dom"/>
    <property type="match status" value="1"/>
</dbReference>
<dbReference type="PANTHER" id="PTHR42709:SF6">
    <property type="entry name" value="UNDECAPRENYL PHOSPHATE TRANSPORTER A"/>
    <property type="match status" value="1"/>
</dbReference>
<evidence type="ECO:0000313" key="9">
    <source>
        <dbReference type="Proteomes" id="UP000183471"/>
    </source>
</evidence>
<evidence type="ECO:0000256" key="5">
    <source>
        <dbReference type="ARBA" id="ARBA00023136"/>
    </source>
</evidence>
<proteinExistence type="predicted"/>
<evidence type="ECO:0000256" key="3">
    <source>
        <dbReference type="ARBA" id="ARBA00022692"/>
    </source>
</evidence>
<reference evidence="8 9" key="1">
    <citation type="submission" date="2016-10" db="EMBL/GenBank/DDBJ databases">
        <authorList>
            <person name="Varghese N."/>
            <person name="Submissions S."/>
        </authorList>
    </citation>
    <scope>NUCLEOTIDE SEQUENCE [LARGE SCALE GENOMIC DNA]</scope>
    <source>
        <strain evidence="8 9">Nl1</strain>
    </source>
</reference>
<feature type="transmembrane region" description="Helical" evidence="6">
    <location>
        <begin position="174"/>
        <end position="192"/>
    </location>
</feature>
<feature type="domain" description="Rhodanese" evidence="7">
    <location>
        <begin position="217"/>
        <end position="307"/>
    </location>
</feature>
<evidence type="ECO:0000259" key="7">
    <source>
        <dbReference type="PROSITE" id="PS50206"/>
    </source>
</evidence>
<dbReference type="SUPFAM" id="SSF52821">
    <property type="entry name" value="Rhodanese/Cell cycle control phosphatase"/>
    <property type="match status" value="1"/>
</dbReference>
<dbReference type="Gene3D" id="3.40.250.10">
    <property type="entry name" value="Rhodanese-like domain"/>
    <property type="match status" value="1"/>
</dbReference>
<comment type="caution">
    <text evidence="8">The sequence shown here is derived from an EMBL/GenBank/DDBJ whole genome shotgun (WGS) entry which is preliminary data.</text>
</comment>
<dbReference type="Pfam" id="PF00581">
    <property type="entry name" value="Rhodanese"/>
    <property type="match status" value="1"/>
</dbReference>
<protein>
    <submittedName>
        <fullName evidence="8">Membrane protein DedA, SNARE-associated domain</fullName>
    </submittedName>
</protein>
<keyword evidence="5 6" id="KW-0472">Membrane</keyword>
<evidence type="ECO:0000313" key="8">
    <source>
        <dbReference type="EMBL" id="SDQ75587.1"/>
    </source>
</evidence>
<keyword evidence="3 6" id="KW-0812">Transmembrane</keyword>
<evidence type="ECO:0000256" key="6">
    <source>
        <dbReference type="SAM" id="Phobius"/>
    </source>
</evidence>
<dbReference type="RefSeq" id="WP_074632322.1">
    <property type="nucleotide sequence ID" value="NZ_FNKY01000001.1"/>
</dbReference>
<accession>A0ABY0TFL4</accession>
<sequence length="313" mass="33934">MNSLLQLIEQYGLTVVFFNVLIEQLGAPLPAYPTLVITGALLERSGYSAPLLLFIAVLAALIADFTWYLAGRRYGRKVMGILCRISLSPDSCVRQTESVYLRWGASSLLVAKFIPGFASIASALAGALGTRRISFIFFDGAGAALWAGSAIYLGSLFSTTIDDLLNVLEHMGTWGLVLIGVALLAFIARKWWQRDRFLKSLYMARISVDELHQLLQQGAAPTIVDVRSPLSQDEGRIPGAMAMSVEDLTLSTLDTTYDGEVVVYCSCPNEASAARVAKRLMKMGYSHVRPLAGGIDAWIAAGYSVESGNINPQ</sequence>
<dbReference type="SMART" id="SM00450">
    <property type="entry name" value="RHOD"/>
    <property type="match status" value="1"/>
</dbReference>
<feature type="transmembrane region" description="Helical" evidence="6">
    <location>
        <begin position="109"/>
        <end position="128"/>
    </location>
</feature>
<name>A0ABY0TFL4_9PROT</name>
<feature type="transmembrane region" description="Helical" evidence="6">
    <location>
        <begin position="51"/>
        <end position="70"/>
    </location>
</feature>